<reference evidence="1 2" key="1">
    <citation type="submission" date="2024-04" db="EMBL/GenBank/DDBJ databases">
        <title>Tritrichomonas musculus Genome.</title>
        <authorList>
            <person name="Alves-Ferreira E."/>
            <person name="Grigg M."/>
            <person name="Lorenzi H."/>
            <person name="Galac M."/>
        </authorList>
    </citation>
    <scope>NUCLEOTIDE SEQUENCE [LARGE SCALE GENOMIC DNA]</scope>
    <source>
        <strain evidence="1 2">EAF2021</strain>
    </source>
</reference>
<dbReference type="SUPFAM" id="SSF52058">
    <property type="entry name" value="L domain-like"/>
    <property type="match status" value="2"/>
</dbReference>
<evidence type="ECO:0000313" key="1">
    <source>
        <dbReference type="EMBL" id="KAK8871549.1"/>
    </source>
</evidence>
<comment type="caution">
    <text evidence="1">The sequence shown here is derived from an EMBL/GenBank/DDBJ whole genome shotgun (WGS) entry which is preliminary data.</text>
</comment>
<dbReference type="EMBL" id="JAPFFF010000013">
    <property type="protein sequence ID" value="KAK8871549.1"/>
    <property type="molecule type" value="Genomic_DNA"/>
</dbReference>
<accession>A0ABR2J101</accession>
<dbReference type="PANTHER" id="PTHR45661">
    <property type="entry name" value="SURFACE ANTIGEN"/>
    <property type="match status" value="1"/>
</dbReference>
<sequence length="760" mass="87395">MNKEKTYQIISNSETCFIPSFFPLISNVDPSIYKNLIEKKQYNIKSNVRRDVLQYFLNNWITNEIPNITSDNIYEYHQLCEEFDRMKNLLQISKKILQKKVSLQKKGSKLSQKLQVQQNKLTEKTEKYHSIIHILFENMTKCHSAFIENKMMILDACEHYDTRYVDLFTRKEIEQDKVSYVILDHEKLTVGVLNYDENGNEIFIPKTIIFDSKEFTVTAICNFAFMEVKKLKSIKFADDSELKFIGESAFYGSGIESISIPKHVQSIDDQAFAHCVHLKSVEFQFDSELESIGSRAFSWSEIKRLSIPSGISCLSEDVFENTPNLREVVVHRNENQNILCIDNSLIVTKSDLKSDFHDVLLFAPRNIRSVKIPSQIKRIAPFAFSKCYKLHNIEIEENSQLEIIDRYAFESSFIFTIDIPNQVKKIADFAFQNCEYLEYVKFSNCSKLTEIGKFAFSYSSLKNIEIPSHIKKLEVIKPSFSEDSELISIGKSAFFRSQIHKIIIPSSVTKIKRNAFGYCLNLKSVEFGNESKLKSIGKYSFSHSSLERISFPSSVERLKKGLFLNTSKLVDVQIIQSSQQNFSYIDNSFIVDIFNSLIFARRNIKKAVIPSSIVEIAPYAFYGCKQLQDVIFSSHSKLKSIGSYAFSKSSLRFIQIPLHLTLIEKFAFFECLQFCKIEFPAESELTKIGNFAFSNTSLTSFLIPKKVTEIGDCAFSDCQKLNIIELDENSEIKAVRLNSFYASSLKVAFFPPSKISVVHL</sequence>
<keyword evidence="2" id="KW-1185">Reference proteome</keyword>
<name>A0ABR2J101_9EUKA</name>
<gene>
    <name evidence="1" type="ORF">M9Y10_007281</name>
</gene>
<dbReference type="Pfam" id="PF13306">
    <property type="entry name" value="LRR_5"/>
    <property type="match status" value="4"/>
</dbReference>
<proteinExistence type="predicted"/>
<evidence type="ECO:0008006" key="3">
    <source>
        <dbReference type="Google" id="ProtNLM"/>
    </source>
</evidence>
<dbReference type="Proteomes" id="UP001470230">
    <property type="component" value="Unassembled WGS sequence"/>
</dbReference>
<evidence type="ECO:0000313" key="2">
    <source>
        <dbReference type="Proteomes" id="UP001470230"/>
    </source>
</evidence>
<protein>
    <recommendedName>
        <fullName evidence="3">Leucine-rich repeat domain-containing protein</fullName>
    </recommendedName>
</protein>
<organism evidence="1 2">
    <name type="scientific">Tritrichomonas musculus</name>
    <dbReference type="NCBI Taxonomy" id="1915356"/>
    <lineage>
        <taxon>Eukaryota</taxon>
        <taxon>Metamonada</taxon>
        <taxon>Parabasalia</taxon>
        <taxon>Tritrichomonadida</taxon>
        <taxon>Tritrichomonadidae</taxon>
        <taxon>Tritrichomonas</taxon>
    </lineage>
</organism>
<dbReference type="PANTHER" id="PTHR45661:SF3">
    <property type="entry name" value="IG-LIKE DOMAIN-CONTAINING PROTEIN"/>
    <property type="match status" value="1"/>
</dbReference>
<dbReference type="InterPro" id="IPR026906">
    <property type="entry name" value="LRR_5"/>
</dbReference>
<dbReference type="InterPro" id="IPR053139">
    <property type="entry name" value="Surface_bspA-like"/>
</dbReference>
<dbReference type="Gene3D" id="3.80.10.10">
    <property type="entry name" value="Ribonuclease Inhibitor"/>
    <property type="match status" value="4"/>
</dbReference>
<dbReference type="InterPro" id="IPR032675">
    <property type="entry name" value="LRR_dom_sf"/>
</dbReference>